<dbReference type="Proteomes" id="UP001238179">
    <property type="component" value="Chromosome"/>
</dbReference>
<dbReference type="AlphaFoldDB" id="A0AA48KBC2"/>
<protein>
    <submittedName>
        <fullName evidence="2">Uncharacterized protein</fullName>
    </submittedName>
</protein>
<dbReference type="Gene3D" id="2.40.230.20">
    <property type="entry name" value="Nucleoside-specific channel-forming protein, Tsx-like"/>
    <property type="match status" value="1"/>
</dbReference>
<organism evidence="2 3">
    <name type="scientific">Mesoterricola silvestris</name>
    <dbReference type="NCBI Taxonomy" id="2927979"/>
    <lineage>
        <taxon>Bacteria</taxon>
        <taxon>Pseudomonadati</taxon>
        <taxon>Acidobacteriota</taxon>
        <taxon>Holophagae</taxon>
        <taxon>Holophagales</taxon>
        <taxon>Holophagaceae</taxon>
        <taxon>Mesoterricola</taxon>
    </lineage>
</organism>
<keyword evidence="3" id="KW-1185">Reference proteome</keyword>
<feature type="chain" id="PRO_5041212657" evidence="1">
    <location>
        <begin position="22"/>
        <end position="295"/>
    </location>
</feature>
<accession>A0AA48KBC2</accession>
<gene>
    <name evidence="2" type="ORF">METEAL_41040</name>
</gene>
<dbReference type="SUPFAM" id="SSF111364">
    <property type="entry name" value="Tsx-like channel"/>
    <property type="match status" value="1"/>
</dbReference>
<evidence type="ECO:0000313" key="3">
    <source>
        <dbReference type="Proteomes" id="UP001238179"/>
    </source>
</evidence>
<sequence>MKKLTLAALGLVALAAVPVSAATWSDTFLGYRTGPAFREPGYASGIQKQILSLNYVGGNTLGSNFFNVDMLKSDSNDPINNTAPAPAKGAQEVYVAYRNNLSLSAVFGKKMEAGIIRDVEWTTGFDYNAKNTEFAPSVYKLMTGPTLSFKVPGFLTLGVQYYKEWNHNSFGGFNGGNNNVVFDATYQINAAWGINAPIGPVAGKFKGFAAITGAKGKDGSTVDTKIETLIDAYWMADFSGLLGAKKGTWQIGPGVEFWNNKFGDPTFATTQDVNIPHAVVNPRTLTGMIALEYHF</sequence>
<feature type="signal peptide" evidence="1">
    <location>
        <begin position="1"/>
        <end position="21"/>
    </location>
</feature>
<dbReference type="GO" id="GO:0009279">
    <property type="term" value="C:cell outer membrane"/>
    <property type="evidence" value="ECO:0007669"/>
    <property type="project" value="InterPro"/>
</dbReference>
<dbReference type="RefSeq" id="WP_316413610.1">
    <property type="nucleotide sequence ID" value="NZ_AP027080.1"/>
</dbReference>
<dbReference type="EMBL" id="AP027080">
    <property type="protein sequence ID" value="BDU74930.1"/>
    <property type="molecule type" value="Genomic_DNA"/>
</dbReference>
<keyword evidence="1" id="KW-0732">Signal</keyword>
<evidence type="ECO:0000313" key="2">
    <source>
        <dbReference type="EMBL" id="BDU74930.1"/>
    </source>
</evidence>
<name>A0AA48KBC2_9BACT</name>
<dbReference type="InterPro" id="IPR036777">
    <property type="entry name" value="Channel_Tsx-like_sf"/>
</dbReference>
<reference evidence="3" key="1">
    <citation type="journal article" date="2023" name="Int. J. Syst. Evol. Microbiol.">
        <title>Mesoterricola silvestris gen. nov., sp. nov., Mesoterricola sediminis sp. nov., Geothrix oryzae sp. nov., Geothrix edaphica sp. nov., Geothrix rubra sp. nov., and Geothrix limicola sp. nov., six novel members of Acidobacteriota isolated from soils.</title>
        <authorList>
            <person name="Itoh H."/>
            <person name="Sugisawa Y."/>
            <person name="Mise K."/>
            <person name="Xu Z."/>
            <person name="Kuniyasu M."/>
            <person name="Ushijima N."/>
            <person name="Kawano K."/>
            <person name="Kobayashi E."/>
            <person name="Shiratori Y."/>
            <person name="Masuda Y."/>
            <person name="Senoo K."/>
        </authorList>
    </citation>
    <scope>NUCLEOTIDE SEQUENCE [LARGE SCALE GENOMIC DNA]</scope>
    <source>
        <strain evidence="3">W79</strain>
    </source>
</reference>
<dbReference type="KEGG" id="msil:METEAL_41040"/>
<proteinExistence type="predicted"/>
<evidence type="ECO:0000256" key="1">
    <source>
        <dbReference type="SAM" id="SignalP"/>
    </source>
</evidence>